<dbReference type="Pfam" id="PF17973">
    <property type="entry name" value="bMG10"/>
    <property type="match status" value="1"/>
</dbReference>
<proteinExistence type="predicted"/>
<reference evidence="3 4" key="1">
    <citation type="submission" date="2012-06" db="EMBL/GenBank/DDBJ databases">
        <title>The complete chromosome of genome of Turneriella parva DSM 21527.</title>
        <authorList>
            <consortium name="US DOE Joint Genome Institute (JGI-PGF)"/>
            <person name="Lucas S."/>
            <person name="Han J."/>
            <person name="Lapidus A."/>
            <person name="Bruce D."/>
            <person name="Goodwin L."/>
            <person name="Pitluck S."/>
            <person name="Peters L."/>
            <person name="Kyrpides N."/>
            <person name="Mavromatis K."/>
            <person name="Ivanova N."/>
            <person name="Mikhailova N."/>
            <person name="Chertkov O."/>
            <person name="Detter J.C."/>
            <person name="Tapia R."/>
            <person name="Han C."/>
            <person name="Land M."/>
            <person name="Hauser L."/>
            <person name="Markowitz V."/>
            <person name="Cheng J.-F."/>
            <person name="Hugenholtz P."/>
            <person name="Woyke T."/>
            <person name="Wu D."/>
            <person name="Gronow S."/>
            <person name="Wellnitz S."/>
            <person name="Brambilla E."/>
            <person name="Klenk H.-P."/>
            <person name="Eisen J.A."/>
        </authorList>
    </citation>
    <scope>NUCLEOTIDE SEQUENCE [LARGE SCALE GENOMIC DNA]</scope>
    <source>
        <strain evidence="4">ATCC BAA-1111 / DSM 21527 / NCTC 11395 / H</strain>
    </source>
</reference>
<feature type="domain" description="Alpha-2-macroglobulin bait region" evidence="1">
    <location>
        <begin position="587"/>
        <end position="726"/>
    </location>
</feature>
<organism evidence="3 4">
    <name type="scientific">Turneriella parva (strain ATCC BAA-1111 / DSM 21527 / NCTC 11395 / H)</name>
    <name type="common">Leptospira parva</name>
    <dbReference type="NCBI Taxonomy" id="869212"/>
    <lineage>
        <taxon>Bacteria</taxon>
        <taxon>Pseudomonadati</taxon>
        <taxon>Spirochaetota</taxon>
        <taxon>Spirochaetia</taxon>
        <taxon>Leptospirales</taxon>
        <taxon>Leptospiraceae</taxon>
        <taxon>Turneriella</taxon>
    </lineage>
</organism>
<evidence type="ECO:0000313" key="4">
    <source>
        <dbReference type="Proteomes" id="UP000006048"/>
    </source>
</evidence>
<dbReference type="InterPro" id="IPR011625">
    <property type="entry name" value="A2M_N_BRD"/>
</dbReference>
<dbReference type="Gene3D" id="2.60.40.10">
    <property type="entry name" value="Immunoglobulins"/>
    <property type="match status" value="1"/>
</dbReference>
<dbReference type="RefSeq" id="WP_014801785.1">
    <property type="nucleotide sequence ID" value="NC_018020.1"/>
</dbReference>
<evidence type="ECO:0000259" key="2">
    <source>
        <dbReference type="SMART" id="SM01360"/>
    </source>
</evidence>
<dbReference type="PANTHER" id="PTHR40094">
    <property type="entry name" value="ALPHA-2-MACROGLOBULIN HOMOLOG"/>
    <property type="match status" value="1"/>
</dbReference>
<dbReference type="InterPro" id="IPR008930">
    <property type="entry name" value="Terpenoid_cyclase/PrenylTrfase"/>
</dbReference>
<sequence>MRRLVQLVFLLLAVTGVSATGNYLTIYPQMRSIATSAPLYLSAFARGGKELEVMLVGISRTDYEKYNVDPWSRSYQQILAKAKYKESNAAFKAKFKAKTGANYLQLKHGVKPGYYLIVAKLDGDTVAKSTVLVSDIGIVAKQSDSELLIQTVNLVTGKSRGATDVTVSSPSGSESKSLKTDPNGLVLLSFKDFEISRDQIRITATDGKQEAELFSGQTPYPDSKYQVFIDSDRPIYKGNDVIEWYAVLKKRKGDGTLAALSNTSAEYRVTLPDGKVVKKGTLKVGEWGKCNGTFRAPPETGGFAAITLTVAGESHQANVLIKDYVKPSLLVEVMPDQNAVIFGSKIRGKIRSRYLYGAIPEGAEIEYEVYKGIYRKPEFEIRSEEKFFDIAGPGRSGGRGDIVDQGRGTLDKDGEFDFVIKTSDEHKGSVFTIRATVIAKGTQNQEVDRGGGQAQVKVLAGGLVLSLRQDRFILQPAVSETLRARLIDLAEKPAMGQKLKLTIYQEKWKTKYEGPASGEVEYTKVTELAAETDAAGVAEVPLTIATEGHFQVTATVKDSAGNEISESVFYWVAGSAFALAGPALAELSVKADKRFYNPGETARFMITSAIKDAEILLTAEGDRIYEHRLVRLKGNSSLYELKLSASHMPNVYISASLVADGRLVSSVLPVFVSPQSRFIKVEMQTAEPQYRPGEKVKLAVRTLNAEGKGVAASVSLAVVDEAVYLVQDRLAPSIEKFFYGRRPNRTRLSYSFPQVFTGGDSKDSPEPEADRTKFRDTAFFSAHVETDSAGKGNVDFILPGNLTTWRATGIASDKTDRVGSGTLKFISTKELVTRLSVPRFLNTASKGTVTGIVQNLTNEPLEIEGYFVGKGLKLSGKTKFSGTAKPRQLLTFEVVASADAESADGKVLFFVESKDKRFKDSLEKPLPVHETGLDHTFSTAGLILKPGAQKGELTLELPKNLGSKNFVIKEYGFSVVPNLGAAVMGSLEYLIEYPHGCVEQTTSRFLPNIEVLRFMKKHNLQSEKLQARLTQNIKAGIANLLALQNEKRGGWGWWQSAEEHAINHWMTAYAVYGLVEARKAGYEVDAFRLKKGIAALKDMLLETGGEKSSSLDENDYPQKESFVYFANYILTRAGEGDASVSDAAVALASSSRIESLGWSAQTLLAERRMVEYSQLRGILLKRAKDGRFSEDLGSDRPNTSDAHYSAIALTALALDGKADFSAEYIAALLANRDISGKFVSTRDTAVSVYAILAYLNANVKQLSAAQKIKIEYASGKSETVEVGAEQNLGEPRVVKVSPAEFRSGKPIKVSYEGDGIAQVYAYVKGFEKTTDFVATENGIKVERHYVEAGKDAENSKFTGSLVVGDAVDVIVKVNPGSGSGNYLYVNENVPPGFVIESDFDYSYGRRNVVVTGSKIYFYAENYYGSETFRYRIRAVNAGNYLIPPSRAELMYRDTVNGSSGAEVIKVE</sequence>
<dbReference type="HOGENOM" id="CLU_002018_1_0_12"/>
<dbReference type="InterPro" id="IPR013783">
    <property type="entry name" value="Ig-like_fold"/>
</dbReference>
<feature type="domain" description="Alpha-2-macroglobulin" evidence="2">
    <location>
        <begin position="777"/>
        <end position="867"/>
    </location>
</feature>
<dbReference type="InterPro" id="IPR047565">
    <property type="entry name" value="Alpha-macroglob_thiol-ester_cl"/>
</dbReference>
<dbReference type="Gene3D" id="2.60.40.1940">
    <property type="match status" value="1"/>
</dbReference>
<dbReference type="EMBL" id="CP002959">
    <property type="protein sequence ID" value="AFM11267.1"/>
    <property type="molecule type" value="Genomic_DNA"/>
</dbReference>
<dbReference type="GO" id="GO:0005615">
    <property type="term" value="C:extracellular space"/>
    <property type="evidence" value="ECO:0007669"/>
    <property type="project" value="InterPro"/>
</dbReference>
<dbReference type="Gene3D" id="1.50.10.20">
    <property type="match status" value="1"/>
</dbReference>
<dbReference type="InterPro" id="IPR001599">
    <property type="entry name" value="Macroglobln_a2"/>
</dbReference>
<dbReference type="CDD" id="cd02891">
    <property type="entry name" value="A2M_like"/>
    <property type="match status" value="1"/>
</dbReference>
<dbReference type="Gene3D" id="2.60.40.1930">
    <property type="match status" value="2"/>
</dbReference>
<evidence type="ECO:0000313" key="3">
    <source>
        <dbReference type="EMBL" id="AFM11267.1"/>
    </source>
</evidence>
<dbReference type="Pfam" id="PF07678">
    <property type="entry name" value="TED_complement"/>
    <property type="match status" value="1"/>
</dbReference>
<protein>
    <submittedName>
        <fullName evidence="3">Alpha-2-macroglobulin domain protein 2</fullName>
    </submittedName>
</protein>
<evidence type="ECO:0000259" key="1">
    <source>
        <dbReference type="SMART" id="SM01359"/>
    </source>
</evidence>
<dbReference type="SMART" id="SM01360">
    <property type="entry name" value="A2M"/>
    <property type="match status" value="1"/>
</dbReference>
<dbReference type="OrthoDB" id="9767116at2"/>
<dbReference type="InterPro" id="IPR041246">
    <property type="entry name" value="Bact_MG10"/>
</dbReference>
<dbReference type="Pfam" id="PF07703">
    <property type="entry name" value="A2M_BRD"/>
    <property type="match status" value="1"/>
</dbReference>
<dbReference type="SUPFAM" id="SSF48239">
    <property type="entry name" value="Terpenoid cyclases/Protein prenyltransferases"/>
    <property type="match status" value="1"/>
</dbReference>
<gene>
    <name evidence="3" type="ordered locus">Turpa_0615</name>
</gene>
<dbReference type="KEGG" id="tpx:Turpa_0615"/>
<accession>I4B1W0</accession>
<dbReference type="GO" id="GO:0004866">
    <property type="term" value="F:endopeptidase inhibitor activity"/>
    <property type="evidence" value="ECO:0007669"/>
    <property type="project" value="InterPro"/>
</dbReference>
<keyword evidence="4" id="KW-1185">Reference proteome</keyword>
<dbReference type="PANTHER" id="PTHR40094:SF1">
    <property type="entry name" value="UBIQUITIN DOMAIN-CONTAINING PROTEIN"/>
    <property type="match status" value="1"/>
</dbReference>
<dbReference type="SMART" id="SM01359">
    <property type="entry name" value="A2M_N_2"/>
    <property type="match status" value="1"/>
</dbReference>
<name>I4B1W0_TURPD</name>
<dbReference type="Pfam" id="PF00207">
    <property type="entry name" value="A2M"/>
    <property type="match status" value="1"/>
</dbReference>
<dbReference type="InterPro" id="IPR051802">
    <property type="entry name" value="YfhM-like"/>
</dbReference>
<dbReference type="STRING" id="869212.Turpa_0615"/>
<dbReference type="Gene3D" id="6.20.50.160">
    <property type="match status" value="1"/>
</dbReference>
<dbReference type="SMART" id="SM01419">
    <property type="entry name" value="Thiol-ester_cl"/>
    <property type="match status" value="1"/>
</dbReference>
<dbReference type="InterPro" id="IPR011626">
    <property type="entry name" value="Alpha-macroglobulin_TED"/>
</dbReference>
<dbReference type="Proteomes" id="UP000006048">
    <property type="component" value="Chromosome"/>
</dbReference>